<sequence>MFKNTLYEEYMKFLKNYFKVYYDCDINYADLIVGWGSGCFALLENIKKLNNKAIVLISPYLDFDMFFNWVHKDDDWKRKYLYLSGIDEERFLKVDADYSMLTNKKVFLPEMDVYNSKVYIIYGDENKLVPVDYGLKLGLLLNGTSFHLIEGAGFAPFYDKHEEFKKIVEEFVINENF</sequence>
<protein>
    <recommendedName>
        <fullName evidence="3">Alpha/beta hydrolase</fullName>
    </recommendedName>
</protein>
<dbReference type="RefSeq" id="WP_149265250.1">
    <property type="nucleotide sequence ID" value="NZ_VFJB01000001.1"/>
</dbReference>
<organism evidence="1 2">
    <name type="scientific">Deferribacter autotrophicus</name>
    <dbReference type="NCBI Taxonomy" id="500465"/>
    <lineage>
        <taxon>Bacteria</taxon>
        <taxon>Pseudomonadati</taxon>
        <taxon>Deferribacterota</taxon>
        <taxon>Deferribacteres</taxon>
        <taxon>Deferribacterales</taxon>
        <taxon>Deferribacteraceae</taxon>
        <taxon>Deferribacter</taxon>
    </lineage>
</organism>
<dbReference type="InterPro" id="IPR029058">
    <property type="entry name" value="AB_hydrolase_fold"/>
</dbReference>
<evidence type="ECO:0000313" key="2">
    <source>
        <dbReference type="Proteomes" id="UP000322876"/>
    </source>
</evidence>
<dbReference type="AlphaFoldDB" id="A0A5A8F7M1"/>
<reference evidence="1 2" key="1">
    <citation type="submission" date="2019-06" db="EMBL/GenBank/DDBJ databases">
        <title>Genomic insights into carbon and energy metabolism of Deferribacter autotrophicus revealed new metabolic traits in the phylum Deferribacteres.</title>
        <authorList>
            <person name="Slobodkin A.I."/>
            <person name="Slobodkina G.B."/>
            <person name="Allioux M."/>
            <person name="Alain K."/>
            <person name="Jebbar M."/>
            <person name="Shadrin V."/>
            <person name="Kublanov I.V."/>
            <person name="Toshchakov S.V."/>
            <person name="Bonch-Osmolovskaya E.A."/>
        </authorList>
    </citation>
    <scope>NUCLEOTIDE SEQUENCE [LARGE SCALE GENOMIC DNA]</scope>
    <source>
        <strain evidence="1 2">SL50</strain>
    </source>
</reference>
<evidence type="ECO:0008006" key="3">
    <source>
        <dbReference type="Google" id="ProtNLM"/>
    </source>
</evidence>
<dbReference type="EMBL" id="VFJB01000001">
    <property type="protein sequence ID" value="KAA0259429.1"/>
    <property type="molecule type" value="Genomic_DNA"/>
</dbReference>
<dbReference type="OrthoDB" id="9800690at2"/>
<evidence type="ECO:0000313" key="1">
    <source>
        <dbReference type="EMBL" id="KAA0259429.1"/>
    </source>
</evidence>
<accession>A0A5A8F7M1</accession>
<dbReference type="Proteomes" id="UP000322876">
    <property type="component" value="Unassembled WGS sequence"/>
</dbReference>
<name>A0A5A8F7M1_9BACT</name>
<proteinExistence type="predicted"/>
<dbReference type="Gene3D" id="3.40.50.1820">
    <property type="entry name" value="alpha/beta hydrolase"/>
    <property type="match status" value="1"/>
</dbReference>
<gene>
    <name evidence="1" type="ORF">FHQ18_00695</name>
</gene>
<keyword evidence="2" id="KW-1185">Reference proteome</keyword>
<dbReference type="SUPFAM" id="SSF53474">
    <property type="entry name" value="alpha/beta-Hydrolases"/>
    <property type="match status" value="1"/>
</dbReference>
<comment type="caution">
    <text evidence="1">The sequence shown here is derived from an EMBL/GenBank/DDBJ whole genome shotgun (WGS) entry which is preliminary data.</text>
</comment>